<dbReference type="SUPFAM" id="SSF52540">
    <property type="entry name" value="P-loop containing nucleoside triphosphate hydrolases"/>
    <property type="match status" value="1"/>
</dbReference>
<keyword evidence="2" id="KW-0378">Hydrolase</keyword>
<dbReference type="GO" id="GO:0003677">
    <property type="term" value="F:DNA binding"/>
    <property type="evidence" value="ECO:0007669"/>
    <property type="project" value="InterPro"/>
</dbReference>
<dbReference type="GO" id="GO:0004386">
    <property type="term" value="F:helicase activity"/>
    <property type="evidence" value="ECO:0007669"/>
    <property type="project" value="UniProtKB-KW"/>
</dbReference>
<dbReference type="Gene3D" id="2.170.16.10">
    <property type="entry name" value="Hedgehog/Intein (Hint) domain"/>
    <property type="match status" value="1"/>
</dbReference>
<dbReference type="GO" id="GO:0016787">
    <property type="term" value="F:hydrolase activity"/>
    <property type="evidence" value="ECO:0007669"/>
    <property type="project" value="UniProtKB-KW"/>
</dbReference>
<dbReference type="InterPro" id="IPR027417">
    <property type="entry name" value="P-loop_NTPase"/>
</dbReference>
<dbReference type="CDD" id="cd18785">
    <property type="entry name" value="SF2_C"/>
    <property type="match status" value="1"/>
</dbReference>
<sequence>MKSQHNAFIRRKMAIAAVAKKKPTSVGAPKDPDFVITEEYRTRVRENSHLGKKGYTIPKEYLHPEDLKFLYKDLFVKPVVSGATYGVAAAEETAFPVYRENDKKIYLPRFYGQERYGLPSKTDVDPGLDIGLEFSKSIRDYQENIIGVYTKHVDAALCVGSLHRGGGGILEVPCGRGKCLGKNTPVLMYNGTIKMVQDIVVGDVLMGDDSTPRNVLTLARGRETMYKINDLSSPNLDISYTVNASHILSLREPGSKTTVDMSVAEYLETYEQQKWRGYRVPIHNDRVNTINLPIIQDLIKNYGNHNIVIEIPEIYNNIVYIARSCGYKVIFHSKTTISIVETDDLSYDISVSVLPEDDYYGFEIDGNRRFVLGDFTVTHNTVMGLKIISLLHKKTLILVHKEFLMNQWIERINEFLPGARIGKIQAQVMDIENKDIVIGMIQTLYDKDYPGNTFSSFGLTIIDEVHRIGSEQFSKTLTKIVTPYMLGISATVDRKDKLTKVLYMFIGNKIYTEARKDEDPVCVRGIVYNSSDPQFNEVEYDWKGTPKYSTMITKLCEFGPRSDFIVRVVRDLVEENPENQIMILAHNRSLLTYLHDAIAYRQIAEVGYYVGGMKQAALQETETKHVVLATYAMAAEALDIKTLSTLVMVTPKTDIVQSVGRILRVKHENPIIVDIVDSHDVFQNQWTQRKRFYKKCNYRIRQIDSRVYAGMSIDWNGDKTWKRVFEPVAKPDASAGSDDEECGAKQTLSEKKCLIKFADLEEIPENI</sequence>
<evidence type="ECO:0000313" key="6">
    <source>
        <dbReference type="EMBL" id="QHT79816.1"/>
    </source>
</evidence>
<keyword evidence="1" id="KW-0547">Nucleotide-binding</keyword>
<evidence type="ECO:0000259" key="5">
    <source>
        <dbReference type="PROSITE" id="PS51192"/>
    </source>
</evidence>
<dbReference type="InterPro" id="IPR007868">
    <property type="entry name" value="Hom_end_hint"/>
</dbReference>
<dbReference type="EMBL" id="MN739955">
    <property type="protein sequence ID" value="QHT79816.1"/>
    <property type="molecule type" value="Genomic_DNA"/>
</dbReference>
<dbReference type="GO" id="GO:0005524">
    <property type="term" value="F:ATP binding"/>
    <property type="evidence" value="ECO:0007669"/>
    <property type="project" value="UniProtKB-KW"/>
</dbReference>
<dbReference type="GO" id="GO:0030908">
    <property type="term" value="P:protein splicing"/>
    <property type="evidence" value="ECO:0007669"/>
    <property type="project" value="InterPro"/>
</dbReference>
<keyword evidence="3" id="KW-0347">Helicase</keyword>
<dbReference type="Pfam" id="PF05203">
    <property type="entry name" value="Hom_end_hint"/>
    <property type="match status" value="1"/>
</dbReference>
<evidence type="ECO:0000256" key="2">
    <source>
        <dbReference type="ARBA" id="ARBA00022801"/>
    </source>
</evidence>
<protein>
    <recommendedName>
        <fullName evidence="5">Helicase ATP-binding domain-containing protein</fullName>
    </recommendedName>
</protein>
<keyword evidence="4" id="KW-0067">ATP-binding</keyword>
<feature type="domain" description="Helicase ATP-binding" evidence="5">
    <location>
        <begin position="361"/>
        <end position="510"/>
    </location>
</feature>
<dbReference type="SMART" id="SM00487">
    <property type="entry name" value="DEXDc"/>
    <property type="match status" value="1"/>
</dbReference>
<proteinExistence type="predicted"/>
<evidence type="ECO:0000256" key="4">
    <source>
        <dbReference type="ARBA" id="ARBA00022840"/>
    </source>
</evidence>
<dbReference type="SUPFAM" id="SSF51294">
    <property type="entry name" value="Hedgehog/intein (Hint) domain"/>
    <property type="match status" value="1"/>
</dbReference>
<dbReference type="PANTHER" id="PTHR11274:SF0">
    <property type="entry name" value="GENERAL TRANSCRIPTION AND DNA REPAIR FACTOR IIH HELICASE SUBUNIT XPB"/>
    <property type="match status" value="1"/>
</dbReference>
<evidence type="ECO:0000256" key="1">
    <source>
        <dbReference type="ARBA" id="ARBA00022741"/>
    </source>
</evidence>
<organism evidence="6">
    <name type="scientific">viral metagenome</name>
    <dbReference type="NCBI Taxonomy" id="1070528"/>
    <lineage>
        <taxon>unclassified sequences</taxon>
        <taxon>metagenomes</taxon>
        <taxon>organismal metagenomes</taxon>
    </lineage>
</organism>
<dbReference type="InterPro" id="IPR006935">
    <property type="entry name" value="Helicase/UvrB_N"/>
</dbReference>
<dbReference type="AlphaFoldDB" id="A0A6C0HI92"/>
<name>A0A6C0HI92_9ZZZZ</name>
<dbReference type="InterPro" id="IPR036844">
    <property type="entry name" value="Hint_dom_sf"/>
</dbReference>
<dbReference type="InterPro" id="IPR050615">
    <property type="entry name" value="ATP-dep_DNA_Helicase"/>
</dbReference>
<accession>A0A6C0HI92</accession>
<dbReference type="InterPro" id="IPR014001">
    <property type="entry name" value="Helicase_ATP-bd"/>
</dbReference>
<dbReference type="Pfam" id="PF04851">
    <property type="entry name" value="ResIII"/>
    <property type="match status" value="1"/>
</dbReference>
<dbReference type="PANTHER" id="PTHR11274">
    <property type="entry name" value="RAD25/XP-B DNA REPAIR HELICASE"/>
    <property type="match status" value="1"/>
</dbReference>
<dbReference type="PROSITE" id="PS51192">
    <property type="entry name" value="HELICASE_ATP_BIND_1"/>
    <property type="match status" value="1"/>
</dbReference>
<dbReference type="Gene3D" id="3.40.50.300">
    <property type="entry name" value="P-loop containing nucleotide triphosphate hydrolases"/>
    <property type="match status" value="2"/>
</dbReference>
<evidence type="ECO:0000256" key="3">
    <source>
        <dbReference type="ARBA" id="ARBA00022806"/>
    </source>
</evidence>
<reference evidence="6" key="1">
    <citation type="journal article" date="2020" name="Nature">
        <title>Giant virus diversity and host interactions through global metagenomics.</title>
        <authorList>
            <person name="Schulz F."/>
            <person name="Roux S."/>
            <person name="Paez-Espino D."/>
            <person name="Jungbluth S."/>
            <person name="Walsh D.A."/>
            <person name="Denef V.J."/>
            <person name="McMahon K.D."/>
            <person name="Konstantinidis K.T."/>
            <person name="Eloe-Fadrosh E.A."/>
            <person name="Kyrpides N.C."/>
            <person name="Woyke T."/>
        </authorList>
    </citation>
    <scope>NUCLEOTIDE SEQUENCE</scope>
    <source>
        <strain evidence="6">GVMAG-M-3300023184-105</strain>
    </source>
</reference>